<reference evidence="2" key="1">
    <citation type="submission" date="2016-10" db="EMBL/GenBank/DDBJ databases">
        <authorList>
            <person name="Varghese N."/>
            <person name="Submissions S."/>
        </authorList>
    </citation>
    <scope>NUCLEOTIDE SEQUENCE [LARGE SCALE GENOMIC DNA]</scope>
    <source>
        <strain evidence="2">CGMCC 1.10223</strain>
    </source>
</reference>
<protein>
    <submittedName>
        <fullName evidence="1">Uncharacterized protein</fullName>
    </submittedName>
</protein>
<gene>
    <name evidence="1" type="ORF">SAMN04487969_1084</name>
</gene>
<dbReference type="AlphaFoldDB" id="A0A1I2DVP9"/>
<dbReference type="EMBL" id="FONN01000008">
    <property type="protein sequence ID" value="SFE84752.1"/>
    <property type="molecule type" value="Genomic_DNA"/>
</dbReference>
<dbReference type="Proteomes" id="UP000183410">
    <property type="component" value="Unassembled WGS sequence"/>
</dbReference>
<organism evidence="1 2">
    <name type="scientific">Paenibacillus algorifonticola</name>
    <dbReference type="NCBI Taxonomy" id="684063"/>
    <lineage>
        <taxon>Bacteria</taxon>
        <taxon>Bacillati</taxon>
        <taxon>Bacillota</taxon>
        <taxon>Bacilli</taxon>
        <taxon>Bacillales</taxon>
        <taxon>Paenibacillaceae</taxon>
        <taxon>Paenibacillus</taxon>
    </lineage>
</organism>
<dbReference type="RefSeq" id="WP_046228808.1">
    <property type="nucleotide sequence ID" value="NZ_FONN01000008.1"/>
</dbReference>
<sequence>MIAKIIAYIIKYGSKAWDIIKVAIGSAWSSFKAAWDAGVWKATQWLVERSVYVEIIYEALKAVFGDN</sequence>
<evidence type="ECO:0000313" key="2">
    <source>
        <dbReference type="Proteomes" id="UP000183410"/>
    </source>
</evidence>
<keyword evidence="2" id="KW-1185">Reference proteome</keyword>
<accession>A0A1I2DVP9</accession>
<dbReference type="OrthoDB" id="2656537at2"/>
<evidence type="ECO:0000313" key="1">
    <source>
        <dbReference type="EMBL" id="SFE84752.1"/>
    </source>
</evidence>
<proteinExistence type="predicted"/>
<name>A0A1I2DVP9_9BACL</name>